<accession>C0BEI4</accession>
<keyword evidence="1 2" id="KW-0238">DNA-binding</keyword>
<dbReference type="InterPro" id="IPR011010">
    <property type="entry name" value="DNA_brk_join_enz"/>
</dbReference>
<protein>
    <recommendedName>
        <fullName evidence="3">Core-binding (CB) domain-containing protein</fullName>
    </recommendedName>
</protein>
<dbReference type="Gene3D" id="1.10.150.130">
    <property type="match status" value="1"/>
</dbReference>
<dbReference type="SUPFAM" id="SSF56349">
    <property type="entry name" value="DNA breaking-rejoining enzymes"/>
    <property type="match status" value="1"/>
</dbReference>
<dbReference type="GO" id="GO:0003677">
    <property type="term" value="F:DNA binding"/>
    <property type="evidence" value="ECO:0007669"/>
    <property type="project" value="UniProtKB-UniRule"/>
</dbReference>
<reference evidence="4 5" key="2">
    <citation type="submission" date="2009-03" db="EMBL/GenBank/DDBJ databases">
        <title>Draft genome sequence of Coprococcus comes (ATCC 27758).</title>
        <authorList>
            <person name="Sudarsanam P."/>
            <person name="Ley R."/>
            <person name="Guruge J."/>
            <person name="Turnbaugh P.J."/>
            <person name="Mahowald M."/>
            <person name="Liep D."/>
            <person name="Gordon J."/>
        </authorList>
    </citation>
    <scope>NUCLEOTIDE SEQUENCE [LARGE SCALE GENOMIC DNA]</scope>
    <source>
        <strain evidence="4 5">ATCC 27758</strain>
    </source>
</reference>
<organism evidence="4 5">
    <name type="scientific">Coprococcus comes ATCC 27758</name>
    <dbReference type="NCBI Taxonomy" id="470146"/>
    <lineage>
        <taxon>Bacteria</taxon>
        <taxon>Bacillati</taxon>
        <taxon>Bacillota</taxon>
        <taxon>Clostridia</taxon>
        <taxon>Lachnospirales</taxon>
        <taxon>Lachnospiraceae</taxon>
        <taxon>Coprococcus</taxon>
    </lineage>
</organism>
<dbReference type="InterPro" id="IPR010998">
    <property type="entry name" value="Integrase_recombinase_N"/>
</dbReference>
<dbReference type="InterPro" id="IPR044068">
    <property type="entry name" value="CB"/>
</dbReference>
<sequence length="242" mass="27801">MAKGSVRKKGKKWYARFYIEDESGRKVQKEFVGTESKSETEALLRKAIADYEEKKFVAKSENITVGMLLDLWVEEELKPGNLSNGTVMSYQGTVNRIKQHPIGNRKLKTVTADHLQAYIDFLSFGGTNPDGTTAKALSKGYLRLFSAVLQGAFRFAVFPKRLITFNPMQYVVWRGKKEEYELFSYEDGETTSTPTLSYDQYQRLEDFLKKEKQSCTSSYTDSLLYRLAYWRGLWSDLAGHQP</sequence>
<comment type="caution">
    <text evidence="4">The sequence shown here is derived from an EMBL/GenBank/DDBJ whole genome shotgun (WGS) entry which is preliminary data.</text>
</comment>
<evidence type="ECO:0000313" key="4">
    <source>
        <dbReference type="EMBL" id="EEG88261.1"/>
    </source>
</evidence>
<evidence type="ECO:0000256" key="1">
    <source>
        <dbReference type="ARBA" id="ARBA00023125"/>
    </source>
</evidence>
<dbReference type="PROSITE" id="PS51900">
    <property type="entry name" value="CB"/>
    <property type="match status" value="1"/>
</dbReference>
<feature type="domain" description="Core-binding (CB)" evidence="3">
    <location>
        <begin position="67"/>
        <end position="157"/>
    </location>
</feature>
<dbReference type="EMBL" id="ABVR01000045">
    <property type="protein sequence ID" value="EEG88261.1"/>
    <property type="molecule type" value="Genomic_DNA"/>
</dbReference>
<gene>
    <name evidence="4" type="ORF">COPCOM_03596</name>
</gene>
<dbReference type="HOGENOM" id="CLU_027562_17_6_9"/>
<reference evidence="4 5" key="1">
    <citation type="submission" date="2009-02" db="EMBL/GenBank/DDBJ databases">
        <authorList>
            <person name="Fulton L."/>
            <person name="Clifton S."/>
            <person name="Fulton B."/>
            <person name="Xu J."/>
            <person name="Minx P."/>
            <person name="Pepin K.H."/>
            <person name="Johnson M."/>
            <person name="Bhonagiri V."/>
            <person name="Nash W.E."/>
            <person name="Mardis E.R."/>
            <person name="Wilson R.K."/>
        </authorList>
    </citation>
    <scope>NUCLEOTIDE SEQUENCE [LARGE SCALE GENOMIC DNA]</scope>
    <source>
        <strain evidence="4 5">ATCC 27758</strain>
    </source>
</reference>
<dbReference type="AlphaFoldDB" id="C0BEI4"/>
<evidence type="ECO:0000313" key="5">
    <source>
        <dbReference type="Proteomes" id="UP000003793"/>
    </source>
</evidence>
<evidence type="ECO:0000256" key="2">
    <source>
        <dbReference type="PROSITE-ProRule" id="PRU01248"/>
    </source>
</evidence>
<dbReference type="Proteomes" id="UP000003793">
    <property type="component" value="Unassembled WGS sequence"/>
</dbReference>
<proteinExistence type="predicted"/>
<name>C0BEI4_9FIRM</name>
<evidence type="ECO:0000259" key="3">
    <source>
        <dbReference type="PROSITE" id="PS51900"/>
    </source>
</evidence>